<protein>
    <submittedName>
        <fullName evidence="4">3-oxoacyl-[acyl-carrier-protein] synthase III C-terminal domain-containing protein</fullName>
    </submittedName>
</protein>
<evidence type="ECO:0000313" key="4">
    <source>
        <dbReference type="EMBL" id="MFB5266020.1"/>
    </source>
</evidence>
<reference evidence="4 5" key="1">
    <citation type="submission" date="2024-09" db="EMBL/GenBank/DDBJ databases">
        <title>Paenibacillus zeirhizospherea sp. nov., isolated from surface of the maize (Zea mays) roots in a horticulture field, Hungary.</title>
        <authorList>
            <person name="Marton D."/>
            <person name="Farkas M."/>
            <person name="Bedics A."/>
            <person name="Toth E."/>
            <person name="Tancsics A."/>
            <person name="Boka K."/>
            <person name="Maroti G."/>
            <person name="Kriszt B."/>
            <person name="Cserhati M."/>
        </authorList>
    </citation>
    <scope>NUCLEOTIDE SEQUENCE [LARGE SCALE GENOMIC DNA]</scope>
    <source>
        <strain evidence="4 5">KCTC 33519</strain>
    </source>
</reference>
<dbReference type="Pfam" id="PF08541">
    <property type="entry name" value="ACP_syn_III_C"/>
    <property type="match status" value="1"/>
</dbReference>
<evidence type="ECO:0000259" key="3">
    <source>
        <dbReference type="Pfam" id="PF08541"/>
    </source>
</evidence>
<dbReference type="PANTHER" id="PTHR34069:SF2">
    <property type="entry name" value="BETA-KETOACYL-[ACYL-CARRIER-PROTEIN] SYNTHASE III"/>
    <property type="match status" value="1"/>
</dbReference>
<dbReference type="Proteomes" id="UP001580346">
    <property type="component" value="Unassembled WGS sequence"/>
</dbReference>
<organism evidence="4 5">
    <name type="scientific">Paenibacillus enshidis</name>
    <dbReference type="NCBI Taxonomy" id="1458439"/>
    <lineage>
        <taxon>Bacteria</taxon>
        <taxon>Bacillati</taxon>
        <taxon>Bacillota</taxon>
        <taxon>Bacilli</taxon>
        <taxon>Bacillales</taxon>
        <taxon>Paenibacillaceae</taxon>
        <taxon>Paenibacillus</taxon>
    </lineage>
</organism>
<proteinExistence type="predicted"/>
<dbReference type="RefSeq" id="WP_375353569.1">
    <property type="nucleotide sequence ID" value="NZ_JBHHMI010000002.1"/>
</dbReference>
<dbReference type="Gene3D" id="3.40.47.10">
    <property type="match status" value="1"/>
</dbReference>
<keyword evidence="1" id="KW-0808">Transferase</keyword>
<comment type="caution">
    <text evidence="4">The sequence shown here is derived from an EMBL/GenBank/DDBJ whole genome shotgun (WGS) entry which is preliminary data.</text>
</comment>
<gene>
    <name evidence="4" type="ORF">ACE41H_04350</name>
</gene>
<dbReference type="EMBL" id="JBHHMI010000002">
    <property type="protein sequence ID" value="MFB5266020.1"/>
    <property type="molecule type" value="Genomic_DNA"/>
</dbReference>
<dbReference type="SUPFAM" id="SSF53901">
    <property type="entry name" value="Thiolase-like"/>
    <property type="match status" value="1"/>
</dbReference>
<evidence type="ECO:0000313" key="5">
    <source>
        <dbReference type="Proteomes" id="UP001580346"/>
    </source>
</evidence>
<keyword evidence="5" id="KW-1185">Reference proteome</keyword>
<dbReference type="InterPro" id="IPR016039">
    <property type="entry name" value="Thiolase-like"/>
</dbReference>
<sequence length="134" mass="14647">MCPPSCRLAIEFLGFLCFNNNILQACSQCDKFCFWVFCVVYSILNIIQSASEKLDIPMDKFYVNIHKYGNSSAASIPIALAEAVAQESISPGDLVMMIGFGAGLSWGVTVMQTSCLPLVNSLAIGDNPHVRTRF</sequence>
<dbReference type="PROSITE" id="PS51257">
    <property type="entry name" value="PROKAR_LIPOPROTEIN"/>
    <property type="match status" value="1"/>
</dbReference>
<keyword evidence="2" id="KW-0012">Acyltransferase</keyword>
<dbReference type="InterPro" id="IPR013747">
    <property type="entry name" value="ACP_syn_III_C"/>
</dbReference>
<feature type="domain" description="Beta-ketoacyl-[acyl-carrier-protein] synthase III C-terminal" evidence="3">
    <location>
        <begin position="44"/>
        <end position="112"/>
    </location>
</feature>
<name>A0ABV5APV7_9BACL</name>
<dbReference type="PANTHER" id="PTHR34069">
    <property type="entry name" value="3-OXOACYL-[ACYL-CARRIER-PROTEIN] SYNTHASE 3"/>
    <property type="match status" value="1"/>
</dbReference>
<evidence type="ECO:0000256" key="1">
    <source>
        <dbReference type="ARBA" id="ARBA00022679"/>
    </source>
</evidence>
<evidence type="ECO:0000256" key="2">
    <source>
        <dbReference type="ARBA" id="ARBA00023315"/>
    </source>
</evidence>
<accession>A0ABV5APV7</accession>